<accession>A0A242N7Q6</accession>
<protein>
    <submittedName>
        <fullName evidence="1">Uncharacterized protein</fullName>
    </submittedName>
</protein>
<dbReference type="Proteomes" id="UP000194546">
    <property type="component" value="Unassembled WGS sequence"/>
</dbReference>
<dbReference type="EMBL" id="NBTY01000033">
    <property type="protein sequence ID" value="OTP79176.1"/>
    <property type="molecule type" value="Genomic_DNA"/>
</dbReference>
<name>A0A242N7Q6_CABSO</name>
<evidence type="ECO:0000313" key="1">
    <source>
        <dbReference type="EMBL" id="OTP79176.1"/>
    </source>
</evidence>
<comment type="caution">
    <text evidence="1">The sequence shown here is derived from an EMBL/GenBank/DDBJ whole genome shotgun (WGS) entry which is preliminary data.</text>
</comment>
<reference evidence="1 2" key="1">
    <citation type="submission" date="2017-03" db="EMBL/GenBank/DDBJ databases">
        <title>Genome analysis of strain PAMC 26510.</title>
        <authorList>
            <person name="Oh H.-M."/>
            <person name="Yang J.-A."/>
        </authorList>
    </citation>
    <scope>NUCLEOTIDE SEQUENCE [LARGE SCALE GENOMIC DNA]</scope>
    <source>
        <strain evidence="1 2">PAMC 26510</strain>
    </source>
</reference>
<proteinExistence type="predicted"/>
<evidence type="ECO:0000313" key="2">
    <source>
        <dbReference type="Proteomes" id="UP000194546"/>
    </source>
</evidence>
<sequence>MTTPLFASVHVIVLSDFPYMATPPCTVVSIMAFETTVNGLSAGLSA</sequence>
<organism evidence="1 2">
    <name type="scientific">Caballeronia sordidicola</name>
    <name type="common">Burkholderia sordidicola</name>
    <dbReference type="NCBI Taxonomy" id="196367"/>
    <lineage>
        <taxon>Bacteria</taxon>
        <taxon>Pseudomonadati</taxon>
        <taxon>Pseudomonadota</taxon>
        <taxon>Betaproteobacteria</taxon>
        <taxon>Burkholderiales</taxon>
        <taxon>Burkholderiaceae</taxon>
        <taxon>Caballeronia</taxon>
    </lineage>
</organism>
<dbReference type="AlphaFoldDB" id="A0A242N7Q6"/>
<gene>
    <name evidence="1" type="ORF">PAMC26510_06165</name>
</gene>